<sequence>MNEEIWRAVVECDPAYDGKFYYGVLTTGIFCKPSCKSRTPKREHVRIFATLDEAQRTGLRPCKRCQPHKTGWQSADEELTQRAEQLISECYTEPLTLREMAARLFISPYYLLRCFRRLRDCSPGQYLIRKRLEAARELLRGTSLSVAQVAHQVGFRNSAHFSHVFHQEMKQTPTEFRRSTKEE</sequence>
<evidence type="ECO:0000256" key="3">
    <source>
        <dbReference type="ARBA" id="ARBA00023015"/>
    </source>
</evidence>
<dbReference type="PRINTS" id="PR00032">
    <property type="entry name" value="HTHARAC"/>
</dbReference>
<dbReference type="SMART" id="SM00342">
    <property type="entry name" value="HTH_ARAC"/>
    <property type="match status" value="1"/>
</dbReference>
<protein>
    <submittedName>
        <fullName evidence="8">Helix-turn-helix domain-containing protein</fullName>
    </submittedName>
</protein>
<keyword evidence="6" id="KW-0804">Transcription</keyword>
<name>A0ABY4WAK4_9BACL</name>
<dbReference type="PANTHER" id="PTHR43280:SF28">
    <property type="entry name" value="HTH-TYPE TRANSCRIPTIONAL ACTIVATOR RHAS"/>
    <property type="match status" value="1"/>
</dbReference>
<proteinExistence type="predicted"/>
<evidence type="ECO:0000259" key="7">
    <source>
        <dbReference type="PROSITE" id="PS01124"/>
    </source>
</evidence>
<dbReference type="InterPro" id="IPR004026">
    <property type="entry name" value="Ada_DNA_repair_Zn-bd"/>
</dbReference>
<feature type="domain" description="HTH araC/xylS-type" evidence="7">
    <location>
        <begin position="81"/>
        <end position="179"/>
    </location>
</feature>
<keyword evidence="9" id="KW-1185">Reference proteome</keyword>
<dbReference type="SUPFAM" id="SSF46689">
    <property type="entry name" value="Homeodomain-like"/>
    <property type="match status" value="2"/>
</dbReference>
<organism evidence="8 9">
    <name type="scientific">Brevibacillus ruminantium</name>
    <dbReference type="NCBI Taxonomy" id="2950604"/>
    <lineage>
        <taxon>Bacteria</taxon>
        <taxon>Bacillati</taxon>
        <taxon>Bacillota</taxon>
        <taxon>Bacilli</taxon>
        <taxon>Bacillales</taxon>
        <taxon>Paenibacillaceae</taxon>
        <taxon>Brevibacillus</taxon>
    </lineage>
</organism>
<keyword evidence="2" id="KW-0489">Methyltransferase</keyword>
<evidence type="ECO:0000256" key="2">
    <source>
        <dbReference type="ARBA" id="ARBA00022603"/>
    </source>
</evidence>
<dbReference type="InterPro" id="IPR020449">
    <property type="entry name" value="Tscrpt_reg_AraC-type_HTH"/>
</dbReference>
<dbReference type="InterPro" id="IPR016220">
    <property type="entry name" value="Me-P-triester_DNA_alkyl-Trfase"/>
</dbReference>
<comment type="cofactor">
    <cofactor evidence="1">
        <name>Zn(2+)</name>
        <dbReference type="ChEBI" id="CHEBI:29105"/>
    </cofactor>
</comment>
<dbReference type="InterPro" id="IPR018060">
    <property type="entry name" value="HTH_AraC"/>
</dbReference>
<dbReference type="InterPro" id="IPR009057">
    <property type="entry name" value="Homeodomain-like_sf"/>
</dbReference>
<dbReference type="RefSeq" id="WP_251871313.1">
    <property type="nucleotide sequence ID" value="NZ_CP098755.1"/>
</dbReference>
<keyword evidence="3" id="KW-0805">Transcription regulation</keyword>
<dbReference type="PIRSF" id="PIRSF000408">
    <property type="entry name" value="Alkyltransferas_AdaA"/>
    <property type="match status" value="1"/>
</dbReference>
<evidence type="ECO:0000256" key="6">
    <source>
        <dbReference type="ARBA" id="ARBA00023163"/>
    </source>
</evidence>
<gene>
    <name evidence="8" type="ORF">NDK47_18820</name>
</gene>
<dbReference type="InterPro" id="IPR035451">
    <property type="entry name" value="Ada-like_dom_sf"/>
</dbReference>
<accession>A0ABY4WAK4</accession>
<evidence type="ECO:0000256" key="1">
    <source>
        <dbReference type="ARBA" id="ARBA00001947"/>
    </source>
</evidence>
<dbReference type="Gene3D" id="3.40.10.10">
    <property type="entry name" value="DNA Methylphosphotriester Repair Domain"/>
    <property type="match status" value="1"/>
</dbReference>
<evidence type="ECO:0000256" key="5">
    <source>
        <dbReference type="ARBA" id="ARBA00023159"/>
    </source>
</evidence>
<dbReference type="SUPFAM" id="SSF57884">
    <property type="entry name" value="Ada DNA repair protein, N-terminal domain (N-Ada 10)"/>
    <property type="match status" value="1"/>
</dbReference>
<dbReference type="Proteomes" id="UP001056500">
    <property type="component" value="Chromosome"/>
</dbReference>
<dbReference type="Pfam" id="PF12833">
    <property type="entry name" value="HTH_18"/>
    <property type="match status" value="1"/>
</dbReference>
<dbReference type="Pfam" id="PF02805">
    <property type="entry name" value="Ada_Zn_binding"/>
    <property type="match status" value="1"/>
</dbReference>
<dbReference type="Gene3D" id="1.10.10.60">
    <property type="entry name" value="Homeodomain-like"/>
    <property type="match status" value="2"/>
</dbReference>
<dbReference type="PANTHER" id="PTHR43280">
    <property type="entry name" value="ARAC-FAMILY TRANSCRIPTIONAL REGULATOR"/>
    <property type="match status" value="1"/>
</dbReference>
<dbReference type="PROSITE" id="PS01124">
    <property type="entry name" value="HTH_ARAC_FAMILY_2"/>
    <property type="match status" value="1"/>
</dbReference>
<evidence type="ECO:0000313" key="9">
    <source>
        <dbReference type="Proteomes" id="UP001056500"/>
    </source>
</evidence>
<keyword evidence="2" id="KW-0808">Transferase</keyword>
<keyword evidence="4" id="KW-0238">DNA-binding</keyword>
<reference evidence="8" key="1">
    <citation type="submission" date="2022-06" db="EMBL/GenBank/DDBJ databases">
        <title>Genome sequencing of Brevibacillus sp. BB3-R1.</title>
        <authorList>
            <person name="Heo J."/>
            <person name="Lee D."/>
            <person name="Won M."/>
            <person name="Han B.-H."/>
            <person name="Hong S.-B."/>
            <person name="Kwon S.-W."/>
        </authorList>
    </citation>
    <scope>NUCLEOTIDE SEQUENCE</scope>
    <source>
        <strain evidence="8">BB3-R1</strain>
    </source>
</reference>
<evidence type="ECO:0000313" key="8">
    <source>
        <dbReference type="EMBL" id="USG64197.1"/>
    </source>
</evidence>
<keyword evidence="5" id="KW-0010">Activator</keyword>
<evidence type="ECO:0000256" key="4">
    <source>
        <dbReference type="ARBA" id="ARBA00023125"/>
    </source>
</evidence>
<dbReference type="EMBL" id="CP098755">
    <property type="protein sequence ID" value="USG64197.1"/>
    <property type="molecule type" value="Genomic_DNA"/>
</dbReference>